<evidence type="ECO:0000313" key="1">
    <source>
        <dbReference type="EMBL" id="OAI15735.1"/>
    </source>
</evidence>
<gene>
    <name evidence="1" type="ORF">A1507_12985</name>
</gene>
<comment type="caution">
    <text evidence="1">The sequence shown here is derived from an EMBL/GenBank/DDBJ whole genome shotgun (WGS) entry which is preliminary data.</text>
</comment>
<proteinExistence type="predicted"/>
<dbReference type="AlphaFoldDB" id="A0A177NCV5"/>
<name>A0A177NCV5_9GAMM</name>
<dbReference type="Proteomes" id="UP000077857">
    <property type="component" value="Unassembled WGS sequence"/>
</dbReference>
<evidence type="ECO:0000313" key="2">
    <source>
        <dbReference type="Proteomes" id="UP000077857"/>
    </source>
</evidence>
<dbReference type="EMBL" id="LUUJ01000080">
    <property type="protein sequence ID" value="OAI15735.1"/>
    <property type="molecule type" value="Genomic_DNA"/>
</dbReference>
<accession>A0A177NCV5</accession>
<sequence length="68" mass="7222">MRSKLQIACQLHAACTQGTQDRMAAAAERLQSAAAVGWRQANKALEGVLHWRPPVAAGVRGAATGKKR</sequence>
<protein>
    <submittedName>
        <fullName evidence="1">Uncharacterized protein</fullName>
    </submittedName>
</protein>
<reference evidence="1 2" key="1">
    <citation type="submission" date="2016-03" db="EMBL/GenBank/DDBJ databases">
        <authorList>
            <person name="Ploux O."/>
        </authorList>
    </citation>
    <scope>NUCLEOTIDE SEQUENCE [LARGE SCALE GENOMIC DNA]</scope>
    <source>
        <strain evidence="1 2">R-45378</strain>
    </source>
</reference>
<organism evidence="1 2">
    <name type="scientific">Methylomonas koyamae</name>
    <dbReference type="NCBI Taxonomy" id="702114"/>
    <lineage>
        <taxon>Bacteria</taxon>
        <taxon>Pseudomonadati</taxon>
        <taxon>Pseudomonadota</taxon>
        <taxon>Gammaproteobacteria</taxon>
        <taxon>Methylococcales</taxon>
        <taxon>Methylococcaceae</taxon>
        <taxon>Methylomonas</taxon>
    </lineage>
</organism>